<feature type="compositionally biased region" description="Basic and acidic residues" evidence="10">
    <location>
        <begin position="78"/>
        <end position="91"/>
    </location>
</feature>
<dbReference type="InterPro" id="IPR027417">
    <property type="entry name" value="P-loop_NTPase"/>
</dbReference>
<dbReference type="GO" id="GO:0003682">
    <property type="term" value="F:chromatin binding"/>
    <property type="evidence" value="ECO:0007669"/>
    <property type="project" value="TreeGrafter"/>
</dbReference>
<evidence type="ECO:0000256" key="3">
    <source>
        <dbReference type="ARBA" id="ARBA00022741"/>
    </source>
</evidence>
<comment type="caution">
    <text evidence="13">The sequence shown here is derived from an EMBL/GenBank/DDBJ whole genome shotgun (WGS) entry which is preliminary data.</text>
</comment>
<dbReference type="InterPro" id="IPR045199">
    <property type="entry name" value="ATAD2-like"/>
</dbReference>
<dbReference type="SMART" id="SM00249">
    <property type="entry name" value="PHD"/>
    <property type="match status" value="1"/>
</dbReference>
<feature type="compositionally biased region" description="Basic and acidic residues" evidence="10">
    <location>
        <begin position="223"/>
        <end position="239"/>
    </location>
</feature>
<dbReference type="PROSITE" id="PS01359">
    <property type="entry name" value="ZF_PHD_1"/>
    <property type="match status" value="1"/>
</dbReference>
<evidence type="ECO:0000256" key="6">
    <source>
        <dbReference type="ARBA" id="ARBA00022840"/>
    </source>
</evidence>
<evidence type="ECO:0000259" key="11">
    <source>
        <dbReference type="PROSITE" id="PS50014"/>
    </source>
</evidence>
<dbReference type="SMART" id="SM00297">
    <property type="entry name" value="BROMO"/>
    <property type="match status" value="1"/>
</dbReference>
<dbReference type="PROSITE" id="PS50016">
    <property type="entry name" value="ZF_PHD_2"/>
    <property type="match status" value="1"/>
</dbReference>
<protein>
    <recommendedName>
        <fullName evidence="15">ATPase family AAA domain-containing protein 2</fullName>
    </recommendedName>
</protein>
<dbReference type="InterPro" id="IPR011011">
    <property type="entry name" value="Znf_FYVE_PHD"/>
</dbReference>
<dbReference type="FunFam" id="3.40.50.300:FF:000061">
    <property type="entry name" value="ATPase family, AAA domain-containing 2"/>
    <property type="match status" value="1"/>
</dbReference>
<dbReference type="InterPro" id="IPR019786">
    <property type="entry name" value="Zinc_finger_PHD-type_CS"/>
</dbReference>
<dbReference type="InterPro" id="IPR001965">
    <property type="entry name" value="Znf_PHD"/>
</dbReference>
<feature type="domain" description="Bromo" evidence="11">
    <location>
        <begin position="1101"/>
        <end position="1171"/>
    </location>
</feature>
<feature type="compositionally biased region" description="Basic and acidic residues" evidence="10">
    <location>
        <begin position="1416"/>
        <end position="1426"/>
    </location>
</feature>
<dbReference type="GO" id="GO:0042393">
    <property type="term" value="F:histone binding"/>
    <property type="evidence" value="ECO:0007669"/>
    <property type="project" value="TreeGrafter"/>
</dbReference>
<feature type="region of interest" description="Disordered" evidence="10">
    <location>
        <begin position="1271"/>
        <end position="1301"/>
    </location>
</feature>
<keyword evidence="6" id="KW-0067">ATP-binding</keyword>
<dbReference type="GO" id="GO:0008270">
    <property type="term" value="F:zinc ion binding"/>
    <property type="evidence" value="ECO:0007669"/>
    <property type="project" value="UniProtKB-KW"/>
</dbReference>
<dbReference type="InterPro" id="IPR001487">
    <property type="entry name" value="Bromodomain"/>
</dbReference>
<reference evidence="13" key="2">
    <citation type="journal article" date="2023" name="Microbiol Resour">
        <title>Decontamination and Annotation of the Draft Genome Sequence of the Oomycete Lagenidium giganteum ARSEF 373.</title>
        <authorList>
            <person name="Morgan W.R."/>
            <person name="Tartar A."/>
        </authorList>
    </citation>
    <scope>NUCLEOTIDE SEQUENCE</scope>
    <source>
        <strain evidence="13">ARSEF 373</strain>
    </source>
</reference>
<feature type="compositionally biased region" description="Basic and acidic residues" evidence="10">
    <location>
        <begin position="190"/>
        <end position="204"/>
    </location>
</feature>
<dbReference type="PRINTS" id="PR00503">
    <property type="entry name" value="BROMODOMAIN"/>
</dbReference>
<feature type="compositionally biased region" description="Polar residues" evidence="10">
    <location>
        <begin position="1319"/>
        <end position="1332"/>
    </location>
</feature>
<evidence type="ECO:0000256" key="4">
    <source>
        <dbReference type="ARBA" id="ARBA00022771"/>
    </source>
</evidence>
<feature type="compositionally biased region" description="Basic and acidic residues" evidence="10">
    <location>
        <begin position="58"/>
        <end position="69"/>
    </location>
</feature>
<dbReference type="PANTHER" id="PTHR23069">
    <property type="entry name" value="AAA DOMAIN-CONTAINING"/>
    <property type="match status" value="1"/>
</dbReference>
<dbReference type="PROSITE" id="PS50014">
    <property type="entry name" value="BROMODOMAIN_2"/>
    <property type="match status" value="1"/>
</dbReference>
<dbReference type="Pfam" id="PF17862">
    <property type="entry name" value="AAA_lid_3"/>
    <property type="match status" value="1"/>
</dbReference>
<feature type="compositionally biased region" description="Basic residues" evidence="10">
    <location>
        <begin position="372"/>
        <end position="386"/>
    </location>
</feature>
<feature type="region of interest" description="Disordered" evidence="10">
    <location>
        <begin position="1"/>
        <end position="133"/>
    </location>
</feature>
<keyword evidence="2" id="KW-0479">Metal-binding</keyword>
<evidence type="ECO:0000256" key="1">
    <source>
        <dbReference type="ARBA" id="ARBA00006914"/>
    </source>
</evidence>
<evidence type="ECO:0000256" key="7">
    <source>
        <dbReference type="ARBA" id="ARBA00023117"/>
    </source>
</evidence>
<dbReference type="SUPFAM" id="SSF47370">
    <property type="entry name" value="Bromodomain"/>
    <property type="match status" value="1"/>
</dbReference>
<feature type="compositionally biased region" description="Polar residues" evidence="10">
    <location>
        <begin position="1542"/>
        <end position="1564"/>
    </location>
</feature>
<dbReference type="InterPro" id="IPR036427">
    <property type="entry name" value="Bromodomain-like_sf"/>
</dbReference>
<dbReference type="GO" id="GO:0005634">
    <property type="term" value="C:nucleus"/>
    <property type="evidence" value="ECO:0007669"/>
    <property type="project" value="TreeGrafter"/>
</dbReference>
<feature type="compositionally biased region" description="Low complexity" evidence="10">
    <location>
        <begin position="342"/>
        <end position="352"/>
    </location>
</feature>
<keyword evidence="5" id="KW-0862">Zinc</keyword>
<feature type="compositionally biased region" description="Basic and acidic residues" evidence="10">
    <location>
        <begin position="255"/>
        <end position="296"/>
    </location>
</feature>
<feature type="compositionally biased region" description="Basic and acidic residues" evidence="10">
    <location>
        <begin position="307"/>
        <end position="331"/>
    </location>
</feature>
<feature type="compositionally biased region" description="Low complexity" evidence="10">
    <location>
        <begin position="1427"/>
        <end position="1437"/>
    </location>
</feature>
<feature type="region of interest" description="Disordered" evidence="10">
    <location>
        <begin position="1416"/>
        <end position="1437"/>
    </location>
</feature>
<dbReference type="Pfam" id="PF00439">
    <property type="entry name" value="Bromodomain"/>
    <property type="match status" value="1"/>
</dbReference>
<dbReference type="EMBL" id="DAKRPA010000139">
    <property type="protein sequence ID" value="DAZ97315.1"/>
    <property type="molecule type" value="Genomic_DNA"/>
</dbReference>
<dbReference type="GO" id="GO:0006337">
    <property type="term" value="P:nucleosome disassembly"/>
    <property type="evidence" value="ECO:0007669"/>
    <property type="project" value="TreeGrafter"/>
</dbReference>
<keyword evidence="7 8" id="KW-0103">Bromodomain</keyword>
<dbReference type="Pfam" id="PF00004">
    <property type="entry name" value="AAA"/>
    <property type="match status" value="1"/>
</dbReference>
<feature type="compositionally biased region" description="Polar residues" evidence="10">
    <location>
        <begin position="9"/>
        <end position="23"/>
    </location>
</feature>
<dbReference type="GO" id="GO:0006334">
    <property type="term" value="P:nucleosome assembly"/>
    <property type="evidence" value="ECO:0007669"/>
    <property type="project" value="TreeGrafter"/>
</dbReference>
<dbReference type="InterPro" id="IPR019787">
    <property type="entry name" value="Znf_PHD-finger"/>
</dbReference>
<feature type="region of interest" description="Disordered" evidence="10">
    <location>
        <begin position="1318"/>
        <end position="1344"/>
    </location>
</feature>
<dbReference type="GO" id="GO:0005524">
    <property type="term" value="F:ATP binding"/>
    <property type="evidence" value="ECO:0007669"/>
    <property type="project" value="UniProtKB-KW"/>
</dbReference>
<evidence type="ECO:0000256" key="2">
    <source>
        <dbReference type="ARBA" id="ARBA00022723"/>
    </source>
</evidence>
<feature type="compositionally biased region" description="Low complexity" evidence="10">
    <location>
        <begin position="387"/>
        <end position="400"/>
    </location>
</feature>
<dbReference type="GO" id="GO:0045815">
    <property type="term" value="P:transcription initiation-coupled chromatin remodeling"/>
    <property type="evidence" value="ECO:0007669"/>
    <property type="project" value="TreeGrafter"/>
</dbReference>
<proteinExistence type="inferred from homology"/>
<gene>
    <name evidence="13" type="ORF">N0F65_003679</name>
</gene>
<evidence type="ECO:0000313" key="13">
    <source>
        <dbReference type="EMBL" id="DAZ97315.1"/>
    </source>
</evidence>
<dbReference type="FunFam" id="1.10.8.60:FF:000016">
    <property type="entry name" value="ATPase family AAA domain-containing protein 2B"/>
    <property type="match status" value="1"/>
</dbReference>
<dbReference type="InterPro" id="IPR003593">
    <property type="entry name" value="AAA+_ATPase"/>
</dbReference>
<dbReference type="PROSITE" id="PS00674">
    <property type="entry name" value="AAA"/>
    <property type="match status" value="1"/>
</dbReference>
<feature type="region of interest" description="Disordered" evidence="10">
    <location>
        <begin position="1540"/>
        <end position="1584"/>
    </location>
</feature>
<keyword evidence="4 9" id="KW-0863">Zinc-finger</keyword>
<organism evidence="13 14">
    <name type="scientific">Lagenidium giganteum</name>
    <dbReference type="NCBI Taxonomy" id="4803"/>
    <lineage>
        <taxon>Eukaryota</taxon>
        <taxon>Sar</taxon>
        <taxon>Stramenopiles</taxon>
        <taxon>Oomycota</taxon>
        <taxon>Peronosporomycetes</taxon>
        <taxon>Pythiales</taxon>
        <taxon>Pythiaceae</taxon>
    </lineage>
</organism>
<dbReference type="SUPFAM" id="SSF57903">
    <property type="entry name" value="FYVE/PHD zinc finger"/>
    <property type="match status" value="1"/>
</dbReference>
<dbReference type="InterPro" id="IPR003960">
    <property type="entry name" value="ATPase_AAA_CS"/>
</dbReference>
<dbReference type="InterPro" id="IPR041569">
    <property type="entry name" value="AAA_lid_3"/>
</dbReference>
<dbReference type="Gene3D" id="3.40.50.300">
    <property type="entry name" value="P-loop containing nucleotide triphosphate hydrolases"/>
    <property type="match status" value="1"/>
</dbReference>
<dbReference type="Gene3D" id="1.20.920.10">
    <property type="entry name" value="Bromodomain-like"/>
    <property type="match status" value="1"/>
</dbReference>
<feature type="compositionally biased region" description="Acidic residues" evidence="10">
    <location>
        <begin position="240"/>
        <end position="254"/>
    </location>
</feature>
<evidence type="ECO:0000313" key="14">
    <source>
        <dbReference type="Proteomes" id="UP001146120"/>
    </source>
</evidence>
<dbReference type="PANTHER" id="PTHR23069:SF0">
    <property type="entry name" value="TAT-BINDING HOMOLOG 7"/>
    <property type="match status" value="1"/>
</dbReference>
<feature type="compositionally biased region" description="Basic residues" evidence="10">
    <location>
        <begin position="416"/>
        <end position="426"/>
    </location>
</feature>
<evidence type="ECO:0000259" key="12">
    <source>
        <dbReference type="PROSITE" id="PS50016"/>
    </source>
</evidence>
<name>A0AAV2YTI7_9STRA</name>
<dbReference type="GO" id="GO:0016887">
    <property type="term" value="F:ATP hydrolysis activity"/>
    <property type="evidence" value="ECO:0007669"/>
    <property type="project" value="InterPro"/>
</dbReference>
<dbReference type="SMART" id="SM00382">
    <property type="entry name" value="AAA"/>
    <property type="match status" value="1"/>
</dbReference>
<evidence type="ECO:0000256" key="8">
    <source>
        <dbReference type="PROSITE-ProRule" id="PRU00035"/>
    </source>
</evidence>
<dbReference type="InterPro" id="IPR003959">
    <property type="entry name" value="ATPase_AAA_core"/>
</dbReference>
<accession>A0AAV2YTI7</accession>
<sequence length="1678" mass="188343">MSVLEDVASTASDTSPASGNLQPRSRLRTRSASIKLEMTDAHEAFETADNQARKRGRSTSEDHGSHQANERSSANSTRRYEFRERRQKPERYTANMYDEAFDDIMYERAARAPENDRTRRRRRSRRESREVKRQRLVVEYNGELSEEDASDIEAINRQIELQERMAPRHDRATRYALRYKSIAESTEDFPASKHSPDDSKSQERRSRRSTRRHPATDGDDADHDTHSEEHDDEHAHRSENEDDELEEAQEEGDDDGHTGRYDLRRRSRTGDNRSDAITRRNERVATRNKSTADERSNNLPAFITGENEPRYSLRDRSKVQRFDSTPPRKDPALQAFADYAKRQSQGNNNSRSSKNRHRQALPPFSSRESGSKRSRSRRSRHRRRSRSWSSDSSSSSSSESLCNYREESDEGGMRSSGRRGNGRKGKSGGGRADITPIEVDRSITWDSVGGLERHIEALKEMVMLPLLYPEFYDKYNVTPPSGVLFYGPPGTGKTLLARALANSYSMHDKNATATSGAPTEPQRQVTFYMRKGADCLSKWVGEAERQLRLLFEEARRNEPSIIFFDEIDGLAPVRSAKQDQIHASIVSTLLALMDGLDSRGRVVVIGATNRLDAIDPALRRPGRFDRELGFKLPNVRERRRMLEIHSKHWKPALSESFAQEIAEKSVGYCGADIKALCAEAALCALRRTYPQVYGSQAKLLIELDKIVVSRGDFTKAMKKITPASHRTVSSFASPLPLTLKFILTPTLDTILKRVAQQYPLFPLDQKAIDMAGHGGTEECDDDDDDEDIYEMNNHDDCDVCHGDEGELMLCDFCPGSFHRSCLPGDHNGIHDVDEGKSKKDLWLCPDCVAIHSTADIAKIQRTKQQKRDAMHMMAMPLHVGFPRVLIGGPAGMGQAYIGAALLHALEGLSHFSIDYPSLLSDPNTHTPEEALIRRLGEAQKCLPCVICLPDAELWWQHASDAMHVSLQMLLMNMQIKSNLPVIFIAWASVPLATLPQGLRDLFRPEKNSAKHAPSAITLNISTAPSDARKDHFAQVFATFATPPIPVQPKKKHEDLPVLPYAPAPKKQNQLTPEERAKIKERDMHFLRELRIFLGQVLDYCVSQKNYSAFHFPVDPEAVPDYYLIVENPMDLSTMREKLSDGDYTSFEQFLDDIQLIVRNANVFNPRRSATRHIAHAAGSMKDTILSFAHRFRKRQGYDLFEKCRDVTKRLHEDPSFYAQSGRMRKSGGHVAQIESREVVPVRTSARLRGIKASEVAEVAASQADGHVIIEEEKASEPANASVIDDSAADTSPLRRSQRAKTSTVSAIKAESELAEQWFGSDSDSANRSSTGAKESPVVEVASQDEREEEAATFKKGDHVFVKARTYPGINKEGGAGVVLQVNVDGSYHVKYIFGGGEKFVEPKYITKLTDDAVKESVKNQRQEQKEAQSAAANGSSAATEVKSVEEMRLDYFDKLVWPILADEGWTRSDAAAGDTDAARVKFFPSVVPSGSDNSSAPVELVGVANTLAFIKRDTPLAIKCFGKRYAEDFLSEVAFRVDEPDNQTTVEENGTQETSTISVSQSAVSHDEGEGNQAPETETENVDAAEENQAPEFIYDEEKMQAVLDSLVEKSAQWTSEQLRDELLLLNRIAFQYRRDYDRTALMQVCHAPISFTSQFPSLSRIFLMSQQVEVHVCRLSS</sequence>
<keyword evidence="3" id="KW-0547">Nucleotide-binding</keyword>
<evidence type="ECO:0000256" key="10">
    <source>
        <dbReference type="SAM" id="MobiDB-lite"/>
    </source>
</evidence>
<dbReference type="Gene3D" id="3.30.40.10">
    <property type="entry name" value="Zinc/RING finger domain, C3HC4 (zinc finger)"/>
    <property type="match status" value="1"/>
</dbReference>
<dbReference type="InterPro" id="IPR013083">
    <property type="entry name" value="Znf_RING/FYVE/PHD"/>
</dbReference>
<keyword evidence="14" id="KW-1185">Reference proteome</keyword>
<dbReference type="Gene3D" id="1.10.8.60">
    <property type="match status" value="1"/>
</dbReference>
<reference evidence="13" key="1">
    <citation type="submission" date="2022-11" db="EMBL/GenBank/DDBJ databases">
        <authorList>
            <person name="Morgan W.R."/>
            <person name="Tartar A."/>
        </authorList>
    </citation>
    <scope>NUCLEOTIDE SEQUENCE</scope>
    <source>
        <strain evidence="13">ARSEF 373</strain>
    </source>
</reference>
<evidence type="ECO:0000256" key="9">
    <source>
        <dbReference type="PROSITE-ProRule" id="PRU00146"/>
    </source>
</evidence>
<comment type="similarity">
    <text evidence="1">Belongs to the AAA ATPase family.</text>
</comment>
<evidence type="ECO:0000256" key="5">
    <source>
        <dbReference type="ARBA" id="ARBA00022833"/>
    </source>
</evidence>
<dbReference type="Proteomes" id="UP001146120">
    <property type="component" value="Unassembled WGS sequence"/>
</dbReference>
<feature type="compositionally biased region" description="Basic and acidic residues" evidence="10">
    <location>
        <begin position="105"/>
        <end position="117"/>
    </location>
</feature>
<evidence type="ECO:0008006" key="15">
    <source>
        <dbReference type="Google" id="ProtNLM"/>
    </source>
</evidence>
<dbReference type="SUPFAM" id="SSF52540">
    <property type="entry name" value="P-loop containing nucleoside triphosphate hydrolases"/>
    <property type="match status" value="2"/>
</dbReference>
<feature type="region of interest" description="Disordered" evidence="10">
    <location>
        <begin position="183"/>
        <end position="434"/>
    </location>
</feature>
<feature type="domain" description="PHD-type" evidence="12">
    <location>
        <begin position="794"/>
        <end position="850"/>
    </location>
</feature>